<dbReference type="InterPro" id="IPR006015">
    <property type="entry name" value="Universal_stress_UspA"/>
</dbReference>
<protein>
    <submittedName>
        <fullName evidence="3">Nucleotide-binding universal stress protein, UspA family</fullName>
    </submittedName>
</protein>
<reference evidence="3 4" key="1">
    <citation type="submission" date="2016-10" db="EMBL/GenBank/DDBJ databases">
        <authorList>
            <person name="de Groot N.N."/>
        </authorList>
    </citation>
    <scope>NUCLEOTIDE SEQUENCE [LARGE SCALE GENOMIC DNA]</scope>
    <source>
        <strain evidence="3 4">Nl18</strain>
    </source>
</reference>
<accession>A0A1H8MXE1</accession>
<proteinExistence type="inferred from homology"/>
<dbReference type="Pfam" id="PF00582">
    <property type="entry name" value="Usp"/>
    <property type="match status" value="1"/>
</dbReference>
<evidence type="ECO:0000256" key="1">
    <source>
        <dbReference type="ARBA" id="ARBA00008791"/>
    </source>
</evidence>
<dbReference type="PRINTS" id="PR01438">
    <property type="entry name" value="UNVRSLSTRESS"/>
</dbReference>
<dbReference type="PANTHER" id="PTHR46268:SF6">
    <property type="entry name" value="UNIVERSAL STRESS PROTEIN UP12"/>
    <property type="match status" value="1"/>
</dbReference>
<comment type="similarity">
    <text evidence="1">Belongs to the universal stress protein A family.</text>
</comment>
<dbReference type="RefSeq" id="WP_074748626.1">
    <property type="nucleotide sequence ID" value="NZ_FOCT01000014.1"/>
</dbReference>
<dbReference type="CDD" id="cd00293">
    <property type="entry name" value="USP-like"/>
    <property type="match status" value="1"/>
</dbReference>
<dbReference type="EMBL" id="FOCT01000014">
    <property type="protein sequence ID" value="SEO21972.1"/>
    <property type="molecule type" value="Genomic_DNA"/>
</dbReference>
<evidence type="ECO:0000259" key="2">
    <source>
        <dbReference type="Pfam" id="PF00582"/>
    </source>
</evidence>
<feature type="domain" description="UspA" evidence="2">
    <location>
        <begin position="3"/>
        <end position="141"/>
    </location>
</feature>
<organism evidence="3 4">
    <name type="scientific">Nitrosospira multiformis</name>
    <dbReference type="NCBI Taxonomy" id="1231"/>
    <lineage>
        <taxon>Bacteria</taxon>
        <taxon>Pseudomonadati</taxon>
        <taxon>Pseudomonadota</taxon>
        <taxon>Betaproteobacteria</taxon>
        <taxon>Nitrosomonadales</taxon>
        <taxon>Nitrosomonadaceae</taxon>
        <taxon>Nitrosospira</taxon>
    </lineage>
</organism>
<name>A0A1H8MXE1_9PROT</name>
<dbReference type="Gene3D" id="3.40.50.620">
    <property type="entry name" value="HUPs"/>
    <property type="match status" value="1"/>
</dbReference>
<sequence length="141" mass="15500">MLKLLLPVDGSAASDNAVGRFIKLVPSYRETPEIHLLNVQFPLRGNVPMFIDKKSIDLYYQEEGTKELSSARALLDQAGIGYRFHVSSGHPPNIILRYAEEMNFDQIVLGPRGLGTVKGILLGSVASKVIQLSTIPVLLIK</sequence>
<dbReference type="PANTHER" id="PTHR46268">
    <property type="entry name" value="STRESS RESPONSE PROTEIN NHAX"/>
    <property type="match status" value="1"/>
</dbReference>
<dbReference type="InterPro" id="IPR006016">
    <property type="entry name" value="UspA"/>
</dbReference>
<dbReference type="AlphaFoldDB" id="A0A1H8MXE1"/>
<evidence type="ECO:0000313" key="4">
    <source>
        <dbReference type="Proteomes" id="UP000183898"/>
    </source>
</evidence>
<dbReference type="InterPro" id="IPR014729">
    <property type="entry name" value="Rossmann-like_a/b/a_fold"/>
</dbReference>
<gene>
    <name evidence="3" type="ORF">SAMN05216404_11437</name>
</gene>
<evidence type="ECO:0000313" key="3">
    <source>
        <dbReference type="EMBL" id="SEO21972.1"/>
    </source>
</evidence>
<dbReference type="Proteomes" id="UP000183898">
    <property type="component" value="Unassembled WGS sequence"/>
</dbReference>
<dbReference type="SUPFAM" id="SSF52402">
    <property type="entry name" value="Adenine nucleotide alpha hydrolases-like"/>
    <property type="match status" value="1"/>
</dbReference>